<name>A0A9Q8SX94_9PEZI</name>
<feature type="compositionally biased region" description="Basic and acidic residues" evidence="1">
    <location>
        <begin position="49"/>
        <end position="59"/>
    </location>
</feature>
<dbReference type="Proteomes" id="UP000830671">
    <property type="component" value="Chromosome 5"/>
</dbReference>
<proteinExistence type="predicted"/>
<protein>
    <submittedName>
        <fullName evidence="2">Uncharacterized protein</fullName>
    </submittedName>
</protein>
<sequence>MRKAGWEEPPAINPSYQSPACSAMASGTSYHDYCVHGLLMRRTRIASGRRNDDKRDARVTKVQAPTRDPRGFQARPEACRSPSPIQSSGPTWTSIVRSAPAKRRPGPIGSDEDFTDNP</sequence>
<reference evidence="2" key="1">
    <citation type="journal article" date="2021" name="Mol. Plant Microbe Interact.">
        <title>Complete Genome Sequence of the Plant-Pathogenic Fungus Colletotrichum lupini.</title>
        <authorList>
            <person name="Baroncelli R."/>
            <person name="Pensec F."/>
            <person name="Da Lio D."/>
            <person name="Boufleur T."/>
            <person name="Vicente I."/>
            <person name="Sarrocco S."/>
            <person name="Picot A."/>
            <person name="Baraldi E."/>
            <person name="Sukno S."/>
            <person name="Thon M."/>
            <person name="Le Floch G."/>
        </authorList>
    </citation>
    <scope>NUCLEOTIDE SEQUENCE</scope>
    <source>
        <strain evidence="2">IMI 504893</strain>
    </source>
</reference>
<accession>A0A9Q8SX94</accession>
<keyword evidence="3" id="KW-1185">Reference proteome</keyword>
<dbReference type="AlphaFoldDB" id="A0A9Q8SX94"/>
<evidence type="ECO:0000256" key="1">
    <source>
        <dbReference type="SAM" id="MobiDB-lite"/>
    </source>
</evidence>
<dbReference type="RefSeq" id="XP_049146740.1">
    <property type="nucleotide sequence ID" value="XM_049289595.1"/>
</dbReference>
<feature type="region of interest" description="Disordered" evidence="1">
    <location>
        <begin position="45"/>
        <end position="118"/>
    </location>
</feature>
<evidence type="ECO:0000313" key="3">
    <source>
        <dbReference type="Proteomes" id="UP000830671"/>
    </source>
</evidence>
<dbReference type="EMBL" id="CP019477">
    <property type="protein sequence ID" value="UQC85125.1"/>
    <property type="molecule type" value="Genomic_DNA"/>
</dbReference>
<gene>
    <name evidence="2" type="ORF">CLUP02_10621</name>
</gene>
<evidence type="ECO:0000313" key="2">
    <source>
        <dbReference type="EMBL" id="UQC85125.1"/>
    </source>
</evidence>
<feature type="compositionally biased region" description="Polar residues" evidence="1">
    <location>
        <begin position="83"/>
        <end position="96"/>
    </location>
</feature>
<dbReference type="KEGG" id="clup:CLUP02_10621"/>
<organism evidence="2 3">
    <name type="scientific">Colletotrichum lupini</name>
    <dbReference type="NCBI Taxonomy" id="145971"/>
    <lineage>
        <taxon>Eukaryota</taxon>
        <taxon>Fungi</taxon>
        <taxon>Dikarya</taxon>
        <taxon>Ascomycota</taxon>
        <taxon>Pezizomycotina</taxon>
        <taxon>Sordariomycetes</taxon>
        <taxon>Hypocreomycetidae</taxon>
        <taxon>Glomerellales</taxon>
        <taxon>Glomerellaceae</taxon>
        <taxon>Colletotrichum</taxon>
        <taxon>Colletotrichum acutatum species complex</taxon>
    </lineage>
</organism>
<dbReference type="GeneID" id="73344605"/>